<dbReference type="AlphaFoldDB" id="A0A0K0E296"/>
<feature type="transmembrane region" description="Helical" evidence="1">
    <location>
        <begin position="84"/>
        <end position="102"/>
    </location>
</feature>
<keyword evidence="1" id="KW-0472">Membrane</keyword>
<dbReference type="WBParaSite" id="TCONS_00008132.p1">
    <property type="protein sequence ID" value="TCONS_00008132.p1"/>
    <property type="gene ID" value="XLOC_006114"/>
</dbReference>
<evidence type="ECO:0000313" key="3">
    <source>
        <dbReference type="WBParaSite" id="SSTP_0000361800.1"/>
    </source>
</evidence>
<organism evidence="3">
    <name type="scientific">Strongyloides stercoralis</name>
    <name type="common">Threadworm</name>
    <dbReference type="NCBI Taxonomy" id="6248"/>
    <lineage>
        <taxon>Eukaryota</taxon>
        <taxon>Metazoa</taxon>
        <taxon>Ecdysozoa</taxon>
        <taxon>Nematoda</taxon>
        <taxon>Chromadorea</taxon>
        <taxon>Rhabditida</taxon>
        <taxon>Tylenchina</taxon>
        <taxon>Panagrolaimomorpha</taxon>
        <taxon>Strongyloidoidea</taxon>
        <taxon>Strongyloididae</taxon>
        <taxon>Strongyloides</taxon>
    </lineage>
</organism>
<keyword evidence="2" id="KW-1185">Reference proteome</keyword>
<accession>A0A0K0E296</accession>
<evidence type="ECO:0000313" key="2">
    <source>
        <dbReference type="Proteomes" id="UP000035681"/>
    </source>
</evidence>
<name>A0A0K0E296_STRER</name>
<dbReference type="WBParaSite" id="SSTP_0000361800.1">
    <property type="protein sequence ID" value="SSTP_0000361800.1"/>
    <property type="gene ID" value="SSTP_0000361800"/>
</dbReference>
<protein>
    <submittedName>
        <fullName evidence="3 4">MARVEL domain-containing protein</fullName>
    </submittedName>
</protein>
<reference evidence="3" key="1">
    <citation type="submission" date="2015-08" db="UniProtKB">
        <authorList>
            <consortium name="WormBaseParasite"/>
        </authorList>
    </citation>
    <scope>IDENTIFICATION</scope>
</reference>
<evidence type="ECO:0000256" key="1">
    <source>
        <dbReference type="SAM" id="Phobius"/>
    </source>
</evidence>
<sequence length="164" mass="18418">MAQMNLYRLSVLPNILKFTTLLFAIIILIITGSSIIQNAGLKIVRITATVNIIVNIIFTSILALELDDKITSKSSLVTWPLIELGSSITFTILYFIDIWLCVSGNNFINNSKMTWSGIFVLGNFAQYIMHSVMFAEIWYKDKKLNEPTETIPVSEVSNVNYGMA</sequence>
<keyword evidence="1" id="KW-1133">Transmembrane helix</keyword>
<proteinExistence type="predicted"/>
<feature type="transmembrane region" description="Helical" evidence="1">
    <location>
        <begin position="114"/>
        <end position="139"/>
    </location>
</feature>
<feature type="transmembrane region" description="Helical" evidence="1">
    <location>
        <begin position="15"/>
        <end position="36"/>
    </location>
</feature>
<evidence type="ECO:0000313" key="4">
    <source>
        <dbReference type="WBParaSite" id="TCONS_00008132.p1"/>
    </source>
</evidence>
<dbReference type="Proteomes" id="UP000035681">
    <property type="component" value="Unplaced"/>
</dbReference>
<keyword evidence="1" id="KW-0812">Transmembrane</keyword>
<feature type="transmembrane region" description="Helical" evidence="1">
    <location>
        <begin position="43"/>
        <end position="64"/>
    </location>
</feature>